<name>A0ACC2N4M3_9HYME</name>
<proteinExistence type="predicted"/>
<protein>
    <submittedName>
        <fullName evidence="1">Uncharacterized protein</fullName>
    </submittedName>
</protein>
<sequence>QILHEYRFKELRKTKLQIWLRELAERLNLCGEENPQVGIVVIFEKFWIPRTNKNLKMEGIGNPYPIPSAYGTSESSVLSFLAYLVQYLGISYDKGFQANPADTELDKFDFIIVGGGTAGCVLANRLSEDKRWKVLLLEAGNEAPAYTEVPGLMDLLPGFDLNYNFKPQPQSTSCRSSDPKFCAYVKGKVMGGSSTLNSMHWIRGNKKDYDEWEKLGNKGWSWKDVLPYFRKSEDFQLAQNVSNVHGKGGFQSVEGAPYYDNDAETIMKAWKELGLKEIDYNSGDNWGTSRLQYATRNGSRQSSNAAYLRRIRSSRPNLTILTNAWVRRVLIDPESRKAIGVEYKKGPSDRIFIAHAQKEVIVSAGAFNSPKLLMLSGIGPQEHLLELKIPLQSDLPVGKNLKNYVGIVSAEVETGRLSPWLSIEDVKSEISYWQQYSAGPMAVSPHIDNVAFLKTLYETDTSRPDIQVNHFIRRNILGIASGVIPQTEVFLQITQLLAPKSDGELKLDKTNCFNNQLLIYPRYFDKSEDMVTLVQGVMEARKILKTNAFRNAGYKINRLQTPLCDIYPYESFDYFQCLAVNYTVIIYEPAGTCRMGPENDPRAVVDSRLKVYGIERLRVIDASIMPTLPRGMMNAPTVMIAEKGSDLIKQDWIKPEVTMNREGK</sequence>
<reference evidence="1" key="1">
    <citation type="submission" date="2023-04" db="EMBL/GenBank/DDBJ databases">
        <title>A chromosome-level genome assembly of the parasitoid wasp Eretmocerus hayati.</title>
        <authorList>
            <person name="Zhong Y."/>
            <person name="Liu S."/>
            <person name="Liu Y."/>
        </authorList>
    </citation>
    <scope>NUCLEOTIDE SEQUENCE</scope>
    <source>
        <strain evidence="1">ZJU_SS_LIU_2023</strain>
    </source>
</reference>
<dbReference type="EMBL" id="CM056744">
    <property type="protein sequence ID" value="KAJ8665269.1"/>
    <property type="molecule type" value="Genomic_DNA"/>
</dbReference>
<dbReference type="Proteomes" id="UP001239111">
    <property type="component" value="Chromosome 4"/>
</dbReference>
<accession>A0ACC2N4M3</accession>
<evidence type="ECO:0000313" key="2">
    <source>
        <dbReference type="Proteomes" id="UP001239111"/>
    </source>
</evidence>
<comment type="caution">
    <text evidence="1">The sequence shown here is derived from an EMBL/GenBank/DDBJ whole genome shotgun (WGS) entry which is preliminary data.</text>
</comment>
<gene>
    <name evidence="1" type="ORF">QAD02_006931</name>
</gene>
<keyword evidence="2" id="KW-1185">Reference proteome</keyword>
<feature type="non-terminal residue" evidence="1">
    <location>
        <position position="1"/>
    </location>
</feature>
<organism evidence="1 2">
    <name type="scientific">Eretmocerus hayati</name>
    <dbReference type="NCBI Taxonomy" id="131215"/>
    <lineage>
        <taxon>Eukaryota</taxon>
        <taxon>Metazoa</taxon>
        <taxon>Ecdysozoa</taxon>
        <taxon>Arthropoda</taxon>
        <taxon>Hexapoda</taxon>
        <taxon>Insecta</taxon>
        <taxon>Pterygota</taxon>
        <taxon>Neoptera</taxon>
        <taxon>Endopterygota</taxon>
        <taxon>Hymenoptera</taxon>
        <taxon>Apocrita</taxon>
        <taxon>Proctotrupomorpha</taxon>
        <taxon>Chalcidoidea</taxon>
        <taxon>Aphelinidae</taxon>
        <taxon>Aphelininae</taxon>
        <taxon>Eretmocerus</taxon>
    </lineage>
</organism>
<evidence type="ECO:0000313" key="1">
    <source>
        <dbReference type="EMBL" id="KAJ8665269.1"/>
    </source>
</evidence>